<keyword evidence="3" id="KW-1185">Reference proteome</keyword>
<name>A0A3M6UCD1_POCDA</name>
<evidence type="ECO:0000313" key="2">
    <source>
        <dbReference type="EMBL" id="RMX51330.1"/>
    </source>
</evidence>
<feature type="compositionally biased region" description="Basic and acidic residues" evidence="1">
    <location>
        <begin position="92"/>
        <end position="160"/>
    </location>
</feature>
<proteinExistence type="predicted"/>
<evidence type="ECO:0000256" key="1">
    <source>
        <dbReference type="SAM" id="MobiDB-lite"/>
    </source>
</evidence>
<dbReference type="AlphaFoldDB" id="A0A3M6UCD1"/>
<comment type="caution">
    <text evidence="2">The sequence shown here is derived from an EMBL/GenBank/DDBJ whole genome shotgun (WGS) entry which is preliminary data.</text>
</comment>
<dbReference type="EMBL" id="RCHS01001806">
    <property type="protein sequence ID" value="RMX51330.1"/>
    <property type="molecule type" value="Genomic_DNA"/>
</dbReference>
<organism evidence="2 3">
    <name type="scientific">Pocillopora damicornis</name>
    <name type="common">Cauliflower coral</name>
    <name type="synonym">Millepora damicornis</name>
    <dbReference type="NCBI Taxonomy" id="46731"/>
    <lineage>
        <taxon>Eukaryota</taxon>
        <taxon>Metazoa</taxon>
        <taxon>Cnidaria</taxon>
        <taxon>Anthozoa</taxon>
        <taxon>Hexacorallia</taxon>
        <taxon>Scleractinia</taxon>
        <taxon>Astrocoeniina</taxon>
        <taxon>Pocilloporidae</taxon>
        <taxon>Pocillopora</taxon>
    </lineage>
</organism>
<accession>A0A3M6UCD1</accession>
<feature type="region of interest" description="Disordered" evidence="1">
    <location>
        <begin position="92"/>
        <end position="222"/>
    </location>
</feature>
<sequence length="222" mass="25170">MALSTTIPIRSRAVSRRDHVLNLLPPLTVVNREEATAHDRLFSDDPPPRKYAANFPSKVLRHLGAWTFYSSPTKGELALLDKSMYDLDKNKEKLDRTDGEEKIGNKNTEKHSHYTNDIKSGPEVRGGETLKERREKVMKQTMKDAKEKQKQKSKIKEEKNSSVSKQSTKKISSVPNSTEKTVQAAAANRVNKVEDDKSTIKKKSQKEANRKENTVGKIAKRQ</sequence>
<feature type="compositionally biased region" description="Basic and acidic residues" evidence="1">
    <location>
        <begin position="191"/>
        <end position="214"/>
    </location>
</feature>
<dbReference type="Proteomes" id="UP000275408">
    <property type="component" value="Unassembled WGS sequence"/>
</dbReference>
<gene>
    <name evidence="2" type="ORF">pdam_00021897</name>
</gene>
<evidence type="ECO:0000313" key="3">
    <source>
        <dbReference type="Proteomes" id="UP000275408"/>
    </source>
</evidence>
<dbReference type="OrthoDB" id="5966273at2759"/>
<protein>
    <submittedName>
        <fullName evidence="2">Uncharacterized protein</fullName>
    </submittedName>
</protein>
<reference evidence="2 3" key="1">
    <citation type="journal article" date="2018" name="Sci. Rep.">
        <title>Comparative analysis of the Pocillopora damicornis genome highlights role of immune system in coral evolution.</title>
        <authorList>
            <person name="Cunning R."/>
            <person name="Bay R.A."/>
            <person name="Gillette P."/>
            <person name="Baker A.C."/>
            <person name="Traylor-Knowles N."/>
        </authorList>
    </citation>
    <scope>NUCLEOTIDE SEQUENCE [LARGE SCALE GENOMIC DNA]</scope>
    <source>
        <strain evidence="2">RSMAS</strain>
        <tissue evidence="2">Whole animal</tissue>
    </source>
</reference>
<feature type="compositionally biased region" description="Polar residues" evidence="1">
    <location>
        <begin position="169"/>
        <end position="181"/>
    </location>
</feature>